<feature type="transmembrane region" description="Helical" evidence="3">
    <location>
        <begin position="83"/>
        <end position="101"/>
    </location>
</feature>
<dbReference type="Proteomes" id="UP000245488">
    <property type="component" value="Chromosome"/>
</dbReference>
<gene>
    <name evidence="4" type="ORF">CPT75_16655</name>
</gene>
<feature type="transmembrane region" description="Helical" evidence="3">
    <location>
        <begin position="152"/>
        <end position="172"/>
    </location>
</feature>
<name>A0A317G5V8_BUTFI</name>
<dbReference type="InterPro" id="IPR001927">
    <property type="entry name" value="Na/Gal_symport"/>
</dbReference>
<dbReference type="PANTHER" id="PTHR11328:SF36">
    <property type="entry name" value="MELIBIOSE PERMEASE"/>
    <property type="match status" value="1"/>
</dbReference>
<dbReference type="EMBL" id="NXNG01000001">
    <property type="protein sequence ID" value="PWT28626.1"/>
    <property type="molecule type" value="Genomic_DNA"/>
</dbReference>
<dbReference type="AlphaFoldDB" id="A0A317G5V8"/>
<feature type="transmembrane region" description="Helical" evidence="3">
    <location>
        <begin position="433"/>
        <end position="454"/>
    </location>
</feature>
<proteinExistence type="predicted"/>
<organism evidence="4 5">
    <name type="scientific">Butyrivibrio fibrisolvens</name>
    <dbReference type="NCBI Taxonomy" id="831"/>
    <lineage>
        <taxon>Bacteria</taxon>
        <taxon>Bacillati</taxon>
        <taxon>Bacillota</taxon>
        <taxon>Clostridia</taxon>
        <taxon>Lachnospirales</taxon>
        <taxon>Lachnospiraceae</taxon>
        <taxon>Butyrivibrio</taxon>
    </lineage>
</organism>
<feature type="transmembrane region" description="Helical" evidence="3">
    <location>
        <begin position="192"/>
        <end position="216"/>
    </location>
</feature>
<keyword evidence="1" id="KW-0813">Transport</keyword>
<keyword evidence="3" id="KW-0812">Transmembrane</keyword>
<dbReference type="InterPro" id="IPR036259">
    <property type="entry name" value="MFS_trans_sf"/>
</dbReference>
<dbReference type="InterPro" id="IPR039672">
    <property type="entry name" value="MFS_2"/>
</dbReference>
<dbReference type="Gene3D" id="1.20.1250.20">
    <property type="entry name" value="MFS general substrate transporter like domains"/>
    <property type="match status" value="1"/>
</dbReference>
<feature type="transmembrane region" description="Helical" evidence="3">
    <location>
        <begin position="113"/>
        <end position="131"/>
    </location>
</feature>
<dbReference type="GO" id="GO:0006814">
    <property type="term" value="P:sodium ion transport"/>
    <property type="evidence" value="ECO:0007669"/>
    <property type="project" value="InterPro"/>
</dbReference>
<keyword evidence="5" id="KW-1185">Reference proteome</keyword>
<dbReference type="GO" id="GO:0008643">
    <property type="term" value="P:carbohydrate transport"/>
    <property type="evidence" value="ECO:0007669"/>
    <property type="project" value="InterPro"/>
</dbReference>
<dbReference type="PANTHER" id="PTHR11328">
    <property type="entry name" value="MAJOR FACILITATOR SUPERFAMILY DOMAIN-CONTAINING PROTEIN"/>
    <property type="match status" value="1"/>
</dbReference>
<keyword evidence="2" id="KW-0769">Symport</keyword>
<feature type="transmembrane region" description="Helical" evidence="3">
    <location>
        <begin position="280"/>
        <end position="299"/>
    </location>
</feature>
<feature type="transmembrane region" description="Helical" evidence="3">
    <location>
        <begin position="311"/>
        <end position="334"/>
    </location>
</feature>
<comment type="caution">
    <text evidence="4">The sequence shown here is derived from an EMBL/GenBank/DDBJ whole genome shotgun (WGS) entry which is preliminary data.</text>
</comment>
<keyword evidence="3" id="KW-1133">Transmembrane helix</keyword>
<feature type="transmembrane region" description="Helical" evidence="3">
    <location>
        <begin position="44"/>
        <end position="62"/>
    </location>
</feature>
<evidence type="ECO:0000256" key="1">
    <source>
        <dbReference type="ARBA" id="ARBA00022448"/>
    </source>
</evidence>
<dbReference type="GO" id="GO:0005886">
    <property type="term" value="C:plasma membrane"/>
    <property type="evidence" value="ECO:0007669"/>
    <property type="project" value="TreeGrafter"/>
</dbReference>
<dbReference type="RefSeq" id="WP_022758907.1">
    <property type="nucleotide sequence ID" value="NZ_CM009896.1"/>
</dbReference>
<reference evidence="4 5" key="1">
    <citation type="submission" date="2017-09" db="EMBL/GenBank/DDBJ databases">
        <title>High-quality draft genome sequence of Butyrivibrio fibrisolvens INBov1, isolated from cow rumen.</title>
        <authorList>
            <person name="Rodriguez Hernaez J."/>
            <person name="Rivarola M."/>
            <person name="Paniego N."/>
            <person name="Cravero S."/>
            <person name="Ceron Cucchi M."/>
            <person name="Martinez M.C."/>
        </authorList>
    </citation>
    <scope>NUCLEOTIDE SEQUENCE [LARGE SCALE GENOMIC DNA]</scope>
    <source>
        <strain evidence="4 5">INBov1</strain>
    </source>
</reference>
<feature type="transmembrane region" description="Helical" evidence="3">
    <location>
        <begin position="242"/>
        <end position="268"/>
    </location>
</feature>
<feature type="transmembrane region" description="Helical" evidence="3">
    <location>
        <begin position="340"/>
        <end position="366"/>
    </location>
</feature>
<feature type="transmembrane region" description="Helical" evidence="3">
    <location>
        <begin position="387"/>
        <end position="407"/>
    </location>
</feature>
<sequence length="475" mass="51911">MIMDNKKLSAVEKAGYGLGAVGKDMVYMLSASYVLYYFQDVIGVNAFAMGIILLVARVFDAFNDPIMGVIVAKTKTKWGKFRPWLLIGTLTNAVVLFLMFACPPKLDAAGLTAWAAVFYILWGVTYTMMDIPYWSMIPAFTEGGKEREGLTTLARSCAGVGSAITTIFTMQLVQKLGSHFSASQSAKDIERIGFMILAGVVAVLFVLFIVVTCVTIKEKSTVDMKTASVGEMFSALLKNDQAMAAVITIVLVNSALYITSNLVIYFYKYDLGGVTWYDDYTLFNMVGGGSQILAMMFLFPLLRKFMTSIKIFYVSIGMSLVGYIVILAVAMSGAGVAPIYLIPGVLVMAASGVNNVLITIFLANTVDYGLVKLGRSDESVIFSMQTFVVKLASGIAAFVASVALGIFNLSDAATTEEEHNIDFSLAVPESAKMGLRMIMTLIPIALLVFAFFWFRKKYILTDEKMEELAQQKKNL</sequence>
<dbReference type="GO" id="GO:0015293">
    <property type="term" value="F:symporter activity"/>
    <property type="evidence" value="ECO:0007669"/>
    <property type="project" value="UniProtKB-KW"/>
</dbReference>
<keyword evidence="3" id="KW-0472">Membrane</keyword>
<evidence type="ECO:0000313" key="5">
    <source>
        <dbReference type="Proteomes" id="UP000245488"/>
    </source>
</evidence>
<accession>A0A317G5V8</accession>
<dbReference type="Pfam" id="PF13347">
    <property type="entry name" value="MFS_2"/>
    <property type="match status" value="1"/>
</dbReference>
<evidence type="ECO:0000313" key="4">
    <source>
        <dbReference type="EMBL" id="PWT28626.1"/>
    </source>
</evidence>
<evidence type="ECO:0000256" key="3">
    <source>
        <dbReference type="SAM" id="Phobius"/>
    </source>
</evidence>
<dbReference type="SUPFAM" id="SSF103473">
    <property type="entry name" value="MFS general substrate transporter"/>
    <property type="match status" value="1"/>
</dbReference>
<evidence type="ECO:0000256" key="2">
    <source>
        <dbReference type="ARBA" id="ARBA00022847"/>
    </source>
</evidence>
<dbReference type="NCBIfam" id="TIGR00792">
    <property type="entry name" value="gph"/>
    <property type="match status" value="1"/>
</dbReference>
<protein>
    <submittedName>
        <fullName evidence="4">Sugar:sodium symporter</fullName>
    </submittedName>
</protein>